<protein>
    <submittedName>
        <fullName evidence="2">Uncharacterized protein</fullName>
    </submittedName>
</protein>
<dbReference type="EMBL" id="CACTIH010004058">
    <property type="protein sequence ID" value="CAA2989101.1"/>
    <property type="molecule type" value="Genomic_DNA"/>
</dbReference>
<evidence type="ECO:0000313" key="3">
    <source>
        <dbReference type="Proteomes" id="UP000594638"/>
    </source>
</evidence>
<feature type="compositionally biased region" description="Acidic residues" evidence="1">
    <location>
        <begin position="123"/>
        <end position="137"/>
    </location>
</feature>
<feature type="region of interest" description="Disordered" evidence="1">
    <location>
        <begin position="78"/>
        <end position="178"/>
    </location>
</feature>
<comment type="caution">
    <text evidence="2">The sequence shown here is derived from an EMBL/GenBank/DDBJ whole genome shotgun (WGS) entry which is preliminary data.</text>
</comment>
<gene>
    <name evidence="2" type="ORF">OLEA9_A091123</name>
</gene>
<dbReference type="Proteomes" id="UP000594638">
    <property type="component" value="Unassembled WGS sequence"/>
</dbReference>
<dbReference type="Gramene" id="OE9A091123T1">
    <property type="protein sequence ID" value="OE9A091123C1"/>
    <property type="gene ID" value="OE9A091123"/>
</dbReference>
<feature type="compositionally biased region" description="Basic and acidic residues" evidence="1">
    <location>
        <begin position="91"/>
        <end position="114"/>
    </location>
</feature>
<accession>A0A8S0SBV9</accession>
<evidence type="ECO:0000313" key="2">
    <source>
        <dbReference type="EMBL" id="CAA2989101.1"/>
    </source>
</evidence>
<evidence type="ECO:0000256" key="1">
    <source>
        <dbReference type="SAM" id="MobiDB-lite"/>
    </source>
</evidence>
<reference evidence="2 3" key="1">
    <citation type="submission" date="2019-12" db="EMBL/GenBank/DDBJ databases">
        <authorList>
            <person name="Alioto T."/>
            <person name="Alioto T."/>
            <person name="Gomez Garrido J."/>
        </authorList>
    </citation>
    <scope>NUCLEOTIDE SEQUENCE [LARGE SCALE GENOMIC DNA]</scope>
</reference>
<sequence length="178" mass="19539">MIRRLLQGFWGSFARKFQKAKRRKEKEIARTVHGFPIAMQRLSKKYLSSLVPYDDPSVPVFDNIVRTVVEPQFHSLHVDSGVGGQSGGQDLDDRVRSGRSGDGETSGGDDRDGESGSVREGNDSEDRDGDDSEDTDDSSTPPAAPVHSPVRGRTTHTRPVETSASSLTKEEVEELLLD</sequence>
<keyword evidence="3" id="KW-1185">Reference proteome</keyword>
<organism evidence="2 3">
    <name type="scientific">Olea europaea subsp. europaea</name>
    <dbReference type="NCBI Taxonomy" id="158383"/>
    <lineage>
        <taxon>Eukaryota</taxon>
        <taxon>Viridiplantae</taxon>
        <taxon>Streptophyta</taxon>
        <taxon>Embryophyta</taxon>
        <taxon>Tracheophyta</taxon>
        <taxon>Spermatophyta</taxon>
        <taxon>Magnoliopsida</taxon>
        <taxon>eudicotyledons</taxon>
        <taxon>Gunneridae</taxon>
        <taxon>Pentapetalae</taxon>
        <taxon>asterids</taxon>
        <taxon>lamiids</taxon>
        <taxon>Lamiales</taxon>
        <taxon>Oleaceae</taxon>
        <taxon>Oleeae</taxon>
        <taxon>Olea</taxon>
    </lineage>
</organism>
<dbReference type="AlphaFoldDB" id="A0A8S0SBV9"/>
<proteinExistence type="predicted"/>
<name>A0A8S0SBV9_OLEEU</name>